<evidence type="ECO:0000256" key="3">
    <source>
        <dbReference type="ARBA" id="ARBA00022614"/>
    </source>
</evidence>
<dbReference type="InParanoid" id="A7RJD5"/>
<dbReference type="eggNOG" id="KOG2087">
    <property type="taxonomic scope" value="Eukaryota"/>
</dbReference>
<reference evidence="15 16" key="1">
    <citation type="journal article" date="2007" name="Science">
        <title>Sea anemone genome reveals ancestral eumetazoan gene repertoire and genomic organization.</title>
        <authorList>
            <person name="Putnam N.H."/>
            <person name="Srivastava M."/>
            <person name="Hellsten U."/>
            <person name="Dirks B."/>
            <person name="Chapman J."/>
            <person name="Salamov A."/>
            <person name="Terry A."/>
            <person name="Shapiro H."/>
            <person name="Lindquist E."/>
            <person name="Kapitonov V.V."/>
            <person name="Jurka J."/>
            <person name="Genikhovich G."/>
            <person name="Grigoriev I.V."/>
            <person name="Lucas S.M."/>
            <person name="Steele R.E."/>
            <person name="Finnerty J.R."/>
            <person name="Technau U."/>
            <person name="Martindale M.Q."/>
            <person name="Rokhsar D.S."/>
        </authorList>
    </citation>
    <scope>NUCLEOTIDE SEQUENCE [LARGE SCALE GENOMIC DNA]</scope>
    <source>
        <strain evidence="16">CH2 X CH6</strain>
    </source>
</reference>
<gene>
    <name evidence="15" type="ORF">NEMVEDRAFT_v1g197977</name>
</gene>
<dbReference type="Proteomes" id="UP000001593">
    <property type="component" value="Unassembled WGS sequence"/>
</dbReference>
<protein>
    <recommendedName>
        <fullName evidence="14">G-protein coupled receptors family 1 profile domain-containing protein</fullName>
    </recommendedName>
</protein>
<feature type="chain" id="PRO_5002711334" description="G-protein coupled receptors family 1 profile domain-containing protein" evidence="13">
    <location>
        <begin position="39"/>
        <end position="585"/>
    </location>
</feature>
<keyword evidence="7" id="KW-0297">G-protein coupled receptor</keyword>
<feature type="transmembrane region" description="Helical" evidence="12">
    <location>
        <begin position="475"/>
        <end position="496"/>
    </location>
</feature>
<evidence type="ECO:0000256" key="7">
    <source>
        <dbReference type="ARBA" id="ARBA00023040"/>
    </source>
</evidence>
<dbReference type="HOGENOM" id="CLU_026048_0_0_1"/>
<organism evidence="15 16">
    <name type="scientific">Nematostella vectensis</name>
    <name type="common">Starlet sea anemone</name>
    <dbReference type="NCBI Taxonomy" id="45351"/>
    <lineage>
        <taxon>Eukaryota</taxon>
        <taxon>Metazoa</taxon>
        <taxon>Cnidaria</taxon>
        <taxon>Anthozoa</taxon>
        <taxon>Hexacorallia</taxon>
        <taxon>Actiniaria</taxon>
        <taxon>Edwardsiidae</taxon>
        <taxon>Nematostella</taxon>
    </lineage>
</organism>
<evidence type="ECO:0000256" key="6">
    <source>
        <dbReference type="ARBA" id="ARBA00022989"/>
    </source>
</evidence>
<name>A7RJD5_NEMVE</name>
<dbReference type="GO" id="GO:0009755">
    <property type="term" value="P:hormone-mediated signaling pathway"/>
    <property type="evidence" value="ECO:0000318"/>
    <property type="project" value="GO_Central"/>
</dbReference>
<proteinExistence type="predicted"/>
<dbReference type="InterPro" id="IPR032675">
    <property type="entry name" value="LRR_dom_sf"/>
</dbReference>
<dbReference type="Gene3D" id="1.20.1070.10">
    <property type="entry name" value="Rhodopsin 7-helix transmembrane proteins"/>
    <property type="match status" value="1"/>
</dbReference>
<evidence type="ECO:0000256" key="8">
    <source>
        <dbReference type="ARBA" id="ARBA00023136"/>
    </source>
</evidence>
<evidence type="ECO:0000313" key="16">
    <source>
        <dbReference type="Proteomes" id="UP000001593"/>
    </source>
</evidence>
<evidence type="ECO:0000256" key="9">
    <source>
        <dbReference type="ARBA" id="ARBA00023170"/>
    </source>
</evidence>
<evidence type="ECO:0000256" key="5">
    <source>
        <dbReference type="ARBA" id="ARBA00022737"/>
    </source>
</evidence>
<feature type="transmembrane region" description="Helical" evidence="12">
    <location>
        <begin position="428"/>
        <end position="454"/>
    </location>
</feature>
<evidence type="ECO:0000256" key="11">
    <source>
        <dbReference type="SAM" id="MobiDB-lite"/>
    </source>
</evidence>
<sequence length="585" mass="65740">MCIFRSKTVSARNLVLRRKMEKSLFLLVLVALLSPTLSKVCVTQFCSCTDMVNATVDVKCRLTNLTELRKHFDNTDRIHSLDLSSNQLKIIPEFVFRGFSNVKNLTLADNDLEEIGNASLSGLKSLLYLNLANNKLRKWNGNLSVNTPELETINVTGNYWLPSNNVLELKYLRDIGGVTWTDNCAECCLSKETSQNSVTWENLRSEMYYIGIEGDCRAIQYTVSKEVQTFAKYGFYPKCLKNDQCKVSVLTSKPIHRCWDTDNNILNVEYLIAPISLALNIIVMVNTLTDRHLRGNVALLLVTNMAASDILLTVYTLVLVSVRKIPYEDFLKIMSDFCPVAGFLWLVAQIVTITTSVLLTIERYLTIVYCMNPAARLRRKEAIICLIVFWVIATIIAILPTAGIGVYTSNTYCVPVRPLRDIPHMLELGVGIGSVAVLLYLATIPLYVHIYIYVVKSKQGAPTATSGKVLKDFCLARRIAIMVFSNMLFFCIPVSIGLLWLVGNITKGMSPIAKEIITGVIPTLCFSLNALINPLLYAFRNHKFMHSLQTRLQLCRKRTRTMSLTPVSSSRLTDNEIPKANANKK</sequence>
<feature type="transmembrane region" description="Helical" evidence="12">
    <location>
        <begin position="297"/>
        <end position="320"/>
    </location>
</feature>
<dbReference type="InterPro" id="IPR001611">
    <property type="entry name" value="Leu-rich_rpt"/>
</dbReference>
<dbReference type="PANTHER" id="PTHR24372">
    <property type="entry name" value="GLYCOPROTEIN HORMONE RECEPTOR"/>
    <property type="match status" value="1"/>
</dbReference>
<evidence type="ECO:0000256" key="2">
    <source>
        <dbReference type="ARBA" id="ARBA00022475"/>
    </source>
</evidence>
<dbReference type="FunFam" id="3.80.10.10:FF:001478">
    <property type="entry name" value="Predicted protein"/>
    <property type="match status" value="1"/>
</dbReference>
<dbReference type="FunFam" id="1.20.1070.10:FF:000731">
    <property type="entry name" value="Predicted protein"/>
    <property type="match status" value="1"/>
</dbReference>
<dbReference type="SUPFAM" id="SSF81321">
    <property type="entry name" value="Family A G protein-coupled receptor-like"/>
    <property type="match status" value="1"/>
</dbReference>
<evidence type="ECO:0000313" key="15">
    <source>
        <dbReference type="EMBL" id="EDO48246.1"/>
    </source>
</evidence>
<keyword evidence="10" id="KW-0807">Transducer</keyword>
<feature type="transmembrane region" description="Helical" evidence="12">
    <location>
        <begin position="340"/>
        <end position="361"/>
    </location>
</feature>
<dbReference type="PRINTS" id="PR00237">
    <property type="entry name" value="GPCRRHODOPSN"/>
</dbReference>
<dbReference type="PROSITE" id="PS50262">
    <property type="entry name" value="G_PROTEIN_RECEP_F1_2"/>
    <property type="match status" value="1"/>
</dbReference>
<dbReference type="AlphaFoldDB" id="A7RJD5"/>
<dbReference type="Pfam" id="PF13855">
    <property type="entry name" value="LRR_8"/>
    <property type="match status" value="1"/>
</dbReference>
<evidence type="ECO:0000256" key="1">
    <source>
        <dbReference type="ARBA" id="ARBA00004651"/>
    </source>
</evidence>
<dbReference type="OMA" id="RKEAIIC"/>
<dbReference type="EMBL" id="DS469514">
    <property type="protein sequence ID" value="EDO48246.1"/>
    <property type="molecule type" value="Genomic_DNA"/>
</dbReference>
<comment type="subcellular location">
    <subcellularLocation>
        <location evidence="1">Cell membrane</location>
        <topology evidence="1">Multi-pass membrane protein</topology>
    </subcellularLocation>
</comment>
<keyword evidence="13" id="KW-0732">Signal</keyword>
<evidence type="ECO:0000256" key="12">
    <source>
        <dbReference type="SAM" id="Phobius"/>
    </source>
</evidence>
<dbReference type="SUPFAM" id="SSF52058">
    <property type="entry name" value="L domain-like"/>
    <property type="match status" value="1"/>
</dbReference>
<feature type="transmembrane region" description="Helical" evidence="12">
    <location>
        <begin position="516"/>
        <end position="539"/>
    </location>
</feature>
<keyword evidence="16" id="KW-1185">Reference proteome</keyword>
<feature type="region of interest" description="Disordered" evidence="11">
    <location>
        <begin position="565"/>
        <end position="585"/>
    </location>
</feature>
<keyword evidence="2" id="KW-1003">Cell membrane</keyword>
<evidence type="ECO:0000256" key="4">
    <source>
        <dbReference type="ARBA" id="ARBA00022692"/>
    </source>
</evidence>
<keyword evidence="8 12" id="KW-0472">Membrane</keyword>
<dbReference type="Gene3D" id="3.80.10.10">
    <property type="entry name" value="Ribonuclease Inhibitor"/>
    <property type="match status" value="1"/>
</dbReference>
<keyword evidence="9" id="KW-0675">Receptor</keyword>
<feature type="domain" description="G-protein coupled receptors family 1 profile" evidence="14">
    <location>
        <begin position="279"/>
        <end position="537"/>
    </location>
</feature>
<dbReference type="PhylomeDB" id="A7RJD5"/>
<accession>A7RJD5</accession>
<feature type="signal peptide" evidence="13">
    <location>
        <begin position="1"/>
        <end position="38"/>
    </location>
</feature>
<dbReference type="GO" id="GO:0005886">
    <property type="term" value="C:plasma membrane"/>
    <property type="evidence" value="ECO:0000318"/>
    <property type="project" value="GO_Central"/>
</dbReference>
<dbReference type="Pfam" id="PF00001">
    <property type="entry name" value="7tm_1"/>
    <property type="match status" value="1"/>
</dbReference>
<evidence type="ECO:0000256" key="13">
    <source>
        <dbReference type="SAM" id="SignalP"/>
    </source>
</evidence>
<feature type="transmembrane region" description="Helical" evidence="12">
    <location>
        <begin position="382"/>
        <end position="408"/>
    </location>
</feature>
<keyword evidence="4 12" id="KW-0812">Transmembrane</keyword>
<keyword evidence="3" id="KW-0433">Leucine-rich repeat</keyword>
<dbReference type="InterPro" id="IPR017452">
    <property type="entry name" value="GPCR_Rhodpsn_7TM"/>
</dbReference>
<dbReference type="PANTHER" id="PTHR24372:SF77">
    <property type="entry name" value="G-PROTEIN COUPLED RECEPTORS FAMILY 1 PROFILE DOMAIN-CONTAINING PROTEIN"/>
    <property type="match status" value="1"/>
</dbReference>
<dbReference type="GO" id="GO:0007189">
    <property type="term" value="P:adenylate cyclase-activating G protein-coupled receptor signaling pathway"/>
    <property type="evidence" value="ECO:0000318"/>
    <property type="project" value="GO_Central"/>
</dbReference>
<evidence type="ECO:0000256" key="10">
    <source>
        <dbReference type="ARBA" id="ARBA00023224"/>
    </source>
</evidence>
<evidence type="ECO:0000259" key="14">
    <source>
        <dbReference type="PROSITE" id="PS50262"/>
    </source>
</evidence>
<dbReference type="InterPro" id="IPR000276">
    <property type="entry name" value="GPCR_Rhodpsn"/>
</dbReference>
<dbReference type="GO" id="GO:0008528">
    <property type="term" value="F:G protein-coupled peptide receptor activity"/>
    <property type="evidence" value="ECO:0000318"/>
    <property type="project" value="GO_Central"/>
</dbReference>
<keyword evidence="5" id="KW-0677">Repeat</keyword>
<keyword evidence="6 12" id="KW-1133">Transmembrane helix</keyword>
<feature type="transmembrane region" description="Helical" evidence="12">
    <location>
        <begin position="265"/>
        <end position="285"/>
    </location>
</feature>